<dbReference type="PANTHER" id="PTHR43135:SF3">
    <property type="entry name" value="ALPHA-D-RIBOSE 1-METHYLPHOSPHONATE 5-TRIPHOSPHATE DIPHOSPHATASE"/>
    <property type="match status" value="1"/>
</dbReference>
<dbReference type="Proteomes" id="UP000468388">
    <property type="component" value="Unassembled WGS sequence"/>
</dbReference>
<protein>
    <submittedName>
        <fullName evidence="2">Amidohydrolase family protein</fullName>
    </submittedName>
</protein>
<dbReference type="InterPro" id="IPR006680">
    <property type="entry name" value="Amidohydro-rel"/>
</dbReference>
<feature type="domain" description="Amidohydrolase-related" evidence="1">
    <location>
        <begin position="37"/>
        <end position="128"/>
    </location>
</feature>
<reference evidence="2 3" key="1">
    <citation type="submission" date="2019-12" db="EMBL/GenBank/DDBJ databases">
        <title>The draft genomic sequence of strain Chitinophaga oryziterrae JCM 16595.</title>
        <authorList>
            <person name="Zhang X."/>
        </authorList>
    </citation>
    <scope>NUCLEOTIDE SEQUENCE [LARGE SCALE GENOMIC DNA]</scope>
    <source>
        <strain evidence="2 3">JCM 16595</strain>
    </source>
</reference>
<dbReference type="Gene3D" id="3.20.20.140">
    <property type="entry name" value="Metal-dependent hydrolases"/>
    <property type="match status" value="1"/>
</dbReference>
<proteinExistence type="predicted"/>
<name>A0A6N8JHR0_9BACT</name>
<dbReference type="RefSeq" id="WP_157303592.1">
    <property type="nucleotide sequence ID" value="NZ_BAAAZB010000005.1"/>
</dbReference>
<gene>
    <name evidence="2" type="ORF">GO495_29700</name>
</gene>
<accession>A0A6N8JHR0</accession>
<dbReference type="AlphaFoldDB" id="A0A6N8JHR0"/>
<comment type="caution">
    <text evidence="2">The sequence shown here is derived from an EMBL/GenBank/DDBJ whole genome shotgun (WGS) entry which is preliminary data.</text>
</comment>
<dbReference type="GO" id="GO:0016810">
    <property type="term" value="F:hydrolase activity, acting on carbon-nitrogen (but not peptide) bonds"/>
    <property type="evidence" value="ECO:0007669"/>
    <property type="project" value="InterPro"/>
</dbReference>
<dbReference type="InterPro" id="IPR011059">
    <property type="entry name" value="Metal-dep_hydrolase_composite"/>
</dbReference>
<sequence>MAEPFGLTYFTNKPDTSLSQAQLARCRENFKIFMGYVKQAFDKGITLRIGTDWPDGGRAMISEQLLLAEYGFSVLSILQISTINGAIALGIDDKYGSIEKGKKADLLIWNNSPFDNFKNFLADKTIIKDGFVLKN</sequence>
<dbReference type="Pfam" id="PF01979">
    <property type="entry name" value="Amidohydro_1"/>
    <property type="match status" value="1"/>
</dbReference>
<evidence type="ECO:0000313" key="2">
    <source>
        <dbReference type="EMBL" id="MVT44803.1"/>
    </source>
</evidence>
<keyword evidence="2" id="KW-0378">Hydrolase</keyword>
<dbReference type="SUPFAM" id="SSF51556">
    <property type="entry name" value="Metallo-dependent hydrolases"/>
    <property type="match status" value="1"/>
</dbReference>
<dbReference type="EMBL" id="WRXO01000013">
    <property type="protein sequence ID" value="MVT44803.1"/>
    <property type="molecule type" value="Genomic_DNA"/>
</dbReference>
<organism evidence="2 3">
    <name type="scientific">Chitinophaga oryziterrae</name>
    <dbReference type="NCBI Taxonomy" id="1031224"/>
    <lineage>
        <taxon>Bacteria</taxon>
        <taxon>Pseudomonadati</taxon>
        <taxon>Bacteroidota</taxon>
        <taxon>Chitinophagia</taxon>
        <taxon>Chitinophagales</taxon>
        <taxon>Chitinophagaceae</taxon>
        <taxon>Chitinophaga</taxon>
    </lineage>
</organism>
<evidence type="ECO:0000259" key="1">
    <source>
        <dbReference type="Pfam" id="PF01979"/>
    </source>
</evidence>
<dbReference type="InterPro" id="IPR051781">
    <property type="entry name" value="Metallo-dep_Hydrolase"/>
</dbReference>
<dbReference type="Gene3D" id="2.30.40.10">
    <property type="entry name" value="Urease, subunit C, domain 1"/>
    <property type="match status" value="1"/>
</dbReference>
<evidence type="ECO:0000313" key="3">
    <source>
        <dbReference type="Proteomes" id="UP000468388"/>
    </source>
</evidence>
<dbReference type="InterPro" id="IPR032466">
    <property type="entry name" value="Metal_Hydrolase"/>
</dbReference>
<dbReference type="OrthoDB" id="9815657at2"/>
<keyword evidence="3" id="KW-1185">Reference proteome</keyword>
<dbReference type="PANTHER" id="PTHR43135">
    <property type="entry name" value="ALPHA-D-RIBOSE 1-METHYLPHOSPHONATE 5-TRIPHOSPHATE DIPHOSPHATASE"/>
    <property type="match status" value="1"/>
</dbReference>